<keyword evidence="4" id="KW-1185">Reference proteome</keyword>
<name>A0A6M1RL79_9GAMM</name>
<dbReference type="GO" id="GO:0016020">
    <property type="term" value="C:membrane"/>
    <property type="evidence" value="ECO:0007669"/>
    <property type="project" value="TreeGrafter"/>
</dbReference>
<dbReference type="Pfam" id="PF00561">
    <property type="entry name" value="Abhydrolase_1"/>
    <property type="match status" value="2"/>
</dbReference>
<keyword evidence="3" id="KW-0378">Hydrolase</keyword>
<evidence type="ECO:0000259" key="2">
    <source>
        <dbReference type="Pfam" id="PF00561"/>
    </source>
</evidence>
<evidence type="ECO:0000313" key="4">
    <source>
        <dbReference type="Proteomes" id="UP000473008"/>
    </source>
</evidence>
<dbReference type="GO" id="GO:0016787">
    <property type="term" value="F:hydrolase activity"/>
    <property type="evidence" value="ECO:0007669"/>
    <property type="project" value="UniProtKB-KW"/>
</dbReference>
<protein>
    <submittedName>
        <fullName evidence="3">Alpha/beta hydrolase</fullName>
    </submittedName>
</protein>
<comment type="caution">
    <text evidence="3">The sequence shown here is derived from an EMBL/GenBank/DDBJ whole genome shotgun (WGS) entry which is preliminary data.</text>
</comment>
<dbReference type="EMBL" id="JAALDL010000002">
    <property type="protein sequence ID" value="NGN96887.1"/>
    <property type="molecule type" value="Genomic_DNA"/>
</dbReference>
<dbReference type="PROSITE" id="PS51257">
    <property type="entry name" value="PROKAR_LIPOPROTEIN"/>
    <property type="match status" value="1"/>
</dbReference>
<feature type="domain" description="AB hydrolase-1" evidence="2">
    <location>
        <begin position="177"/>
        <end position="298"/>
    </location>
</feature>
<proteinExistence type="predicted"/>
<keyword evidence="1" id="KW-0732">Signal</keyword>
<dbReference type="AlphaFoldDB" id="A0A6M1RL79"/>
<dbReference type="Gene3D" id="3.40.50.1820">
    <property type="entry name" value="alpha/beta hydrolase"/>
    <property type="match status" value="1"/>
</dbReference>
<dbReference type="InterPro" id="IPR029058">
    <property type="entry name" value="AB_hydrolase_fold"/>
</dbReference>
<dbReference type="InterPro" id="IPR000073">
    <property type="entry name" value="AB_hydrolase_1"/>
</dbReference>
<feature type="domain" description="AB hydrolase-1" evidence="2">
    <location>
        <begin position="77"/>
        <end position="176"/>
    </location>
</feature>
<dbReference type="PANTHER" id="PTHR43798:SF33">
    <property type="entry name" value="HYDROLASE, PUTATIVE (AFU_ORTHOLOGUE AFUA_2G14860)-RELATED"/>
    <property type="match status" value="1"/>
</dbReference>
<accession>A0A6M1RL79</accession>
<dbReference type="PRINTS" id="PR00111">
    <property type="entry name" value="ABHYDROLASE"/>
</dbReference>
<dbReference type="SUPFAM" id="SSF53474">
    <property type="entry name" value="alpha/beta-Hydrolases"/>
    <property type="match status" value="1"/>
</dbReference>
<sequence>MGITKKSLLSLTTIFGLMAVVGCAQLSPKSDLASKAIGQELAASQLAAAQASGLTKKTVDIKGYTAHFYEGGESNEPTLVLLHGLVDNKNSFVPAVSELTKKYHVVLPDLQAHGDNAQVNERDHSIEGQAAFIRDLVEKLGIKSLYIGGNSMGGHTAAAFAYRYQSMVKGLIVLNGTGVWLDKPSTYYPFPEEVDGPFMKEMWGSILINPPQLPDAAWNFLATDFQAKSPFYNQVVVQIENSLDFRLDEKLATVKVPALIIWGSEDKIVPLYHGKGYHAKLPNSEFKVLNAGHGPQLDIPDVVQDEIAQFLKKQSVL</sequence>
<dbReference type="Proteomes" id="UP000473008">
    <property type="component" value="Unassembled WGS sequence"/>
</dbReference>
<reference evidence="3 4" key="1">
    <citation type="submission" date="2020-02" db="EMBL/GenBank/DDBJ databases">
        <title>The draft genome of Grimontia sedimenta sp. nov., isolated from benthic sediments near coral reefs south of Kuwait.</title>
        <authorList>
            <person name="Mahmoud H.M."/>
            <person name="Jose L."/>
            <person name="Eapen S."/>
        </authorList>
    </citation>
    <scope>NUCLEOTIDE SEQUENCE [LARGE SCALE GENOMIC DNA]</scope>
    <source>
        <strain evidence="3 4">S25</strain>
    </source>
</reference>
<evidence type="ECO:0000313" key="3">
    <source>
        <dbReference type="EMBL" id="NGN96887.1"/>
    </source>
</evidence>
<gene>
    <name evidence="3" type="ORF">G5S52_04235</name>
</gene>
<dbReference type="PANTHER" id="PTHR43798">
    <property type="entry name" value="MONOACYLGLYCEROL LIPASE"/>
    <property type="match status" value="1"/>
</dbReference>
<evidence type="ECO:0000256" key="1">
    <source>
        <dbReference type="SAM" id="SignalP"/>
    </source>
</evidence>
<dbReference type="InterPro" id="IPR050266">
    <property type="entry name" value="AB_hydrolase_sf"/>
</dbReference>
<feature type="signal peptide" evidence="1">
    <location>
        <begin position="1"/>
        <end position="26"/>
    </location>
</feature>
<feature type="chain" id="PRO_5026707559" evidence="1">
    <location>
        <begin position="27"/>
        <end position="317"/>
    </location>
</feature>
<organism evidence="3 4">
    <name type="scientific">Grimontia sedimenti</name>
    <dbReference type="NCBI Taxonomy" id="2711294"/>
    <lineage>
        <taxon>Bacteria</taxon>
        <taxon>Pseudomonadati</taxon>
        <taxon>Pseudomonadota</taxon>
        <taxon>Gammaproteobacteria</taxon>
        <taxon>Vibrionales</taxon>
        <taxon>Vibrionaceae</taxon>
        <taxon>Grimontia</taxon>
    </lineage>
</organism>
<dbReference type="RefSeq" id="WP_165011925.1">
    <property type="nucleotide sequence ID" value="NZ_JAALDL010000002.1"/>
</dbReference>